<dbReference type="KEGG" id="xbo:XBJ1_4118"/>
<evidence type="ECO:0000313" key="2">
    <source>
        <dbReference type="Proteomes" id="UP000002045"/>
    </source>
</evidence>
<dbReference type="HOGENOM" id="CLU_2144901_0_0_6"/>
<protein>
    <submittedName>
        <fullName evidence="1">Uncharacterized protein</fullName>
    </submittedName>
</protein>
<name>D3V6F1_XENBS</name>
<gene>
    <name evidence="1" type="ordered locus">XBJ1_4118</name>
</gene>
<dbReference type="STRING" id="406818.XBJ1_4118"/>
<dbReference type="EMBL" id="FN667741">
    <property type="protein sequence ID" value="CBJ83230.1"/>
    <property type="molecule type" value="Genomic_DNA"/>
</dbReference>
<reference evidence="1" key="1">
    <citation type="journal article" date="2011" name="PLoS ONE">
        <title>The entomopathogenic bacterial endosymbionts xenorhabdus and photorhabdus: convergent lifestyles from divergent genomes.</title>
        <authorList>
            <person name="Chaston J.M."/>
            <person name="Suen G."/>
            <person name="Tucker S.L."/>
            <person name="Andersen A.W."/>
            <person name="Bhasin A."/>
            <person name="Bode E."/>
            <person name="Bode H.B."/>
            <person name="Brachmann A.O."/>
            <person name="Cowles C.E."/>
            <person name="Cowles K.N."/>
            <person name="Darby C."/>
            <person name="de Leon L."/>
            <person name="Drace K."/>
            <person name="Du Z."/>
            <person name="Givaudan A."/>
            <person name="Herbert Tran E.E."/>
            <person name="Jewell K.A."/>
            <person name="Knack J.J."/>
            <person name="Krasomil-Osterfeld K.C."/>
            <person name="Kukor R."/>
            <person name="Lanois A."/>
            <person name="Latreille P."/>
            <person name="Leimgruber N.K."/>
            <person name="Lipke C.M."/>
            <person name="Liu R."/>
            <person name="Lu X."/>
            <person name="Martens E.C."/>
            <person name="Marri P.R."/>
            <person name="Medigue C."/>
            <person name="Menard M.L."/>
            <person name="Miller N.M."/>
            <person name="Morales-Soto N."/>
            <person name="Norton S."/>
            <person name="Ogier J.C."/>
            <person name="Orchard S.S."/>
            <person name="Park D."/>
            <person name="Park Y."/>
            <person name="Qurollo B.A."/>
            <person name="Sugar D.R."/>
            <person name="Richards G.R."/>
            <person name="Rouy Z."/>
            <person name="Slominski B."/>
            <person name="Slominski K."/>
            <person name="Snyder H."/>
            <person name="Tjaden B.C."/>
            <person name="van der Hoeven R."/>
            <person name="Welch R.D."/>
            <person name="Wheeler C."/>
            <person name="Xiang B."/>
            <person name="Barbazuk B."/>
            <person name="Gaudriault S."/>
            <person name="Goodner B."/>
            <person name="Slater S.C."/>
            <person name="Forst S."/>
            <person name="Goldman B.S."/>
            <person name="Goodrich-Blair H."/>
        </authorList>
    </citation>
    <scope>NUCLEOTIDE SEQUENCE [LARGE SCALE GENOMIC DNA]</scope>
    <source>
        <strain evidence="1">SS-2004</strain>
    </source>
</reference>
<accession>D3V6F1</accession>
<dbReference type="AlphaFoldDB" id="D3V6F1"/>
<evidence type="ECO:0000313" key="1">
    <source>
        <dbReference type="EMBL" id="CBJ83230.1"/>
    </source>
</evidence>
<organism evidence="1 2">
    <name type="scientific">Xenorhabdus bovienii (strain SS-2004)</name>
    <name type="common">Xenorhabdus nematophila subsp. bovienii</name>
    <dbReference type="NCBI Taxonomy" id="406818"/>
    <lineage>
        <taxon>Bacteria</taxon>
        <taxon>Pseudomonadati</taxon>
        <taxon>Pseudomonadota</taxon>
        <taxon>Gammaproteobacteria</taxon>
        <taxon>Enterobacterales</taxon>
        <taxon>Morganellaceae</taxon>
        <taxon>Xenorhabdus</taxon>
    </lineage>
</organism>
<sequence length="112" mass="13017">MINLSRKLLVTSTIFYHMSNNQHFLTYNQHKKRSCIKWLVAVICFRLFKDEVWPKLMSIAVIATNQDRSKDMGKEMADILVIAVIAAVRSFSWRIPIRPANPALKNRLSISR</sequence>
<dbReference type="Proteomes" id="UP000002045">
    <property type="component" value="Chromosome"/>
</dbReference>
<proteinExistence type="predicted"/>